<reference evidence="1" key="1">
    <citation type="journal article" date="2021" name="Proc. Natl. Acad. Sci. U.S.A.">
        <title>A Catalog of Tens of Thousands of Viruses from Human Metagenomes Reveals Hidden Associations with Chronic Diseases.</title>
        <authorList>
            <person name="Tisza M.J."/>
            <person name="Buck C.B."/>
        </authorList>
    </citation>
    <scope>NUCLEOTIDE SEQUENCE</scope>
    <source>
        <strain evidence="1">Ct0Wl9</strain>
    </source>
</reference>
<organism evidence="1">
    <name type="scientific">Siphoviridae sp. ct0Wl9</name>
    <dbReference type="NCBI Taxonomy" id="2827763"/>
    <lineage>
        <taxon>Viruses</taxon>
        <taxon>Duplodnaviria</taxon>
        <taxon>Heunggongvirae</taxon>
        <taxon>Uroviricota</taxon>
        <taxon>Caudoviricetes</taxon>
    </lineage>
</organism>
<dbReference type="EMBL" id="BK032775">
    <property type="protein sequence ID" value="DAF59675.1"/>
    <property type="molecule type" value="Genomic_DNA"/>
</dbReference>
<evidence type="ECO:0000313" key="1">
    <source>
        <dbReference type="EMBL" id="DAF59675.1"/>
    </source>
</evidence>
<proteinExistence type="predicted"/>
<sequence>MKKQKKEKYIIFKNTILLEMGIIVLKVEKVVLGISIQKNQKKK</sequence>
<protein>
    <submittedName>
        <fullName evidence="1">Uncharacterized protein</fullName>
    </submittedName>
</protein>
<accession>A0A8S5T9I1</accession>
<name>A0A8S5T9I1_9CAUD</name>